<dbReference type="Gene3D" id="2.40.70.10">
    <property type="entry name" value="Acid Proteases"/>
    <property type="match status" value="1"/>
</dbReference>
<comment type="caution">
    <text evidence="10">The sequence shown here is derived from an EMBL/GenBank/DDBJ whole genome shotgun (WGS) entry which is preliminary data.</text>
</comment>
<dbReference type="SUPFAM" id="SSF53098">
    <property type="entry name" value="Ribonuclease H-like"/>
    <property type="match status" value="1"/>
</dbReference>
<keyword evidence="6" id="KW-0862">Zinc</keyword>
<dbReference type="InterPro" id="IPR036397">
    <property type="entry name" value="RNaseH_sf"/>
</dbReference>
<dbReference type="GO" id="GO:0016779">
    <property type="term" value="F:nucleotidyltransferase activity"/>
    <property type="evidence" value="ECO:0007669"/>
    <property type="project" value="UniProtKB-KW"/>
</dbReference>
<evidence type="ECO:0000259" key="8">
    <source>
        <dbReference type="PROSITE" id="PS50158"/>
    </source>
</evidence>
<dbReference type="Pfam" id="PF17919">
    <property type="entry name" value="RT_RNaseH_2"/>
    <property type="match status" value="1"/>
</dbReference>
<evidence type="ECO:0000256" key="4">
    <source>
        <dbReference type="ARBA" id="ARBA00022759"/>
    </source>
</evidence>
<feature type="compositionally biased region" description="Acidic residues" evidence="7">
    <location>
        <begin position="349"/>
        <end position="358"/>
    </location>
</feature>
<evidence type="ECO:0000256" key="5">
    <source>
        <dbReference type="ARBA" id="ARBA00023268"/>
    </source>
</evidence>
<evidence type="ECO:0008006" key="12">
    <source>
        <dbReference type="Google" id="ProtNLM"/>
    </source>
</evidence>
<feature type="compositionally biased region" description="Basic and acidic residues" evidence="7">
    <location>
        <begin position="216"/>
        <end position="243"/>
    </location>
</feature>
<dbReference type="PROSITE" id="PS50878">
    <property type="entry name" value="RT_POL"/>
    <property type="match status" value="1"/>
</dbReference>
<keyword evidence="2" id="KW-0548">Nucleotidyltransferase</keyword>
<dbReference type="InterPro" id="IPR043502">
    <property type="entry name" value="DNA/RNA_pol_sf"/>
</dbReference>
<dbReference type="InterPro" id="IPR043128">
    <property type="entry name" value="Rev_trsase/Diguanyl_cyclase"/>
</dbReference>
<keyword evidence="11" id="KW-1185">Reference proteome</keyword>
<dbReference type="InterPro" id="IPR041577">
    <property type="entry name" value="RT_RNaseH_2"/>
</dbReference>
<dbReference type="GO" id="GO:0008270">
    <property type="term" value="F:zinc ion binding"/>
    <property type="evidence" value="ECO:0007669"/>
    <property type="project" value="UniProtKB-KW"/>
</dbReference>
<reference evidence="10" key="1">
    <citation type="journal article" date="2020" name="Microb. Genom.">
        <title>Genetic diversity of clinical and environmental Mucorales isolates obtained from an investigation of mucormycosis cases among solid organ transplant recipients.</title>
        <authorList>
            <person name="Nguyen M.H."/>
            <person name="Kaul D."/>
            <person name="Muto C."/>
            <person name="Cheng S.J."/>
            <person name="Richter R.A."/>
            <person name="Bruno V.M."/>
            <person name="Liu G."/>
            <person name="Beyhan S."/>
            <person name="Sundermann A.J."/>
            <person name="Mounaud S."/>
            <person name="Pasculle A.W."/>
            <person name="Nierman W.C."/>
            <person name="Driscoll E."/>
            <person name="Cumbie R."/>
            <person name="Clancy C.J."/>
            <person name="Dupont C.L."/>
        </authorList>
    </citation>
    <scope>NUCLEOTIDE SEQUENCE</scope>
    <source>
        <strain evidence="10">GL11</strain>
    </source>
</reference>
<dbReference type="EMBL" id="JAANQT010002477">
    <property type="protein sequence ID" value="KAG1302361.1"/>
    <property type="molecule type" value="Genomic_DNA"/>
</dbReference>
<dbReference type="InterPro" id="IPR001878">
    <property type="entry name" value="Znf_CCHC"/>
</dbReference>
<protein>
    <recommendedName>
        <fullName evidence="12">Reverse transcriptase</fullName>
    </recommendedName>
</protein>
<keyword evidence="4" id="KW-0378">Hydrolase</keyword>
<dbReference type="Gene3D" id="3.10.10.10">
    <property type="entry name" value="HIV Type 1 Reverse Transcriptase, subunit A, domain 1"/>
    <property type="match status" value="1"/>
</dbReference>
<dbReference type="Gene3D" id="4.10.60.10">
    <property type="entry name" value="Zinc finger, CCHC-type"/>
    <property type="match status" value="1"/>
</dbReference>
<feature type="region of interest" description="Disordered" evidence="7">
    <location>
        <begin position="348"/>
        <end position="400"/>
    </location>
</feature>
<dbReference type="Pfam" id="PF17921">
    <property type="entry name" value="Integrase_H2C2"/>
    <property type="match status" value="1"/>
</dbReference>
<keyword evidence="3" id="KW-0540">Nuclease</keyword>
<dbReference type="InterPro" id="IPR012337">
    <property type="entry name" value="RNaseH-like_sf"/>
</dbReference>
<feature type="domain" description="Reverse transcriptase" evidence="9">
    <location>
        <begin position="818"/>
        <end position="997"/>
    </location>
</feature>
<dbReference type="Gene3D" id="1.10.340.70">
    <property type="match status" value="1"/>
</dbReference>
<dbReference type="PANTHER" id="PTHR37984">
    <property type="entry name" value="PROTEIN CBG26694"/>
    <property type="match status" value="1"/>
</dbReference>
<keyword evidence="5" id="KW-0511">Multifunctional enzyme</keyword>
<dbReference type="GO" id="GO:0003676">
    <property type="term" value="F:nucleic acid binding"/>
    <property type="evidence" value="ECO:0007669"/>
    <property type="project" value="InterPro"/>
</dbReference>
<dbReference type="GO" id="GO:0004519">
    <property type="term" value="F:endonuclease activity"/>
    <property type="evidence" value="ECO:0007669"/>
    <property type="project" value="UniProtKB-KW"/>
</dbReference>
<evidence type="ECO:0000256" key="1">
    <source>
        <dbReference type="ARBA" id="ARBA00022679"/>
    </source>
</evidence>
<evidence type="ECO:0000256" key="7">
    <source>
        <dbReference type="SAM" id="MobiDB-lite"/>
    </source>
</evidence>
<evidence type="ECO:0000313" key="11">
    <source>
        <dbReference type="Proteomes" id="UP000716291"/>
    </source>
</evidence>
<dbReference type="Pfam" id="PF00078">
    <property type="entry name" value="RVT_1"/>
    <property type="match status" value="1"/>
</dbReference>
<dbReference type="PROSITE" id="PS50158">
    <property type="entry name" value="ZF_CCHC"/>
    <property type="match status" value="1"/>
</dbReference>
<keyword evidence="6" id="KW-0863">Zinc-finger</keyword>
<dbReference type="CDD" id="cd00303">
    <property type="entry name" value="retropepsin_like"/>
    <property type="match status" value="1"/>
</dbReference>
<dbReference type="SUPFAM" id="SSF56672">
    <property type="entry name" value="DNA/RNA polymerases"/>
    <property type="match status" value="1"/>
</dbReference>
<evidence type="ECO:0000256" key="6">
    <source>
        <dbReference type="PROSITE-ProRule" id="PRU00047"/>
    </source>
</evidence>
<keyword evidence="6" id="KW-0479">Metal-binding</keyword>
<keyword evidence="4" id="KW-0255">Endonuclease</keyword>
<evidence type="ECO:0000256" key="3">
    <source>
        <dbReference type="ARBA" id="ARBA00022722"/>
    </source>
</evidence>
<evidence type="ECO:0000256" key="2">
    <source>
        <dbReference type="ARBA" id="ARBA00022695"/>
    </source>
</evidence>
<dbReference type="InterPro" id="IPR021109">
    <property type="entry name" value="Peptidase_aspartic_dom_sf"/>
</dbReference>
<accession>A0A9P6X0J9</accession>
<proteinExistence type="predicted"/>
<dbReference type="InterPro" id="IPR050951">
    <property type="entry name" value="Retrovirus_Pol_polyprotein"/>
</dbReference>
<dbReference type="InterPro" id="IPR041588">
    <property type="entry name" value="Integrase_H2C2"/>
</dbReference>
<dbReference type="Gene3D" id="3.30.70.270">
    <property type="match status" value="2"/>
</dbReference>
<evidence type="ECO:0000313" key="10">
    <source>
        <dbReference type="EMBL" id="KAG1302361.1"/>
    </source>
</evidence>
<dbReference type="Proteomes" id="UP000716291">
    <property type="component" value="Unassembled WGS sequence"/>
</dbReference>
<dbReference type="Gene3D" id="3.30.420.10">
    <property type="entry name" value="Ribonuclease H-like superfamily/Ribonuclease H"/>
    <property type="match status" value="1"/>
</dbReference>
<feature type="compositionally biased region" description="Basic and acidic residues" evidence="7">
    <location>
        <begin position="367"/>
        <end position="378"/>
    </location>
</feature>
<organism evidence="10 11">
    <name type="scientific">Rhizopus oryzae</name>
    <name type="common">Mucormycosis agent</name>
    <name type="synonym">Rhizopus arrhizus var. delemar</name>
    <dbReference type="NCBI Taxonomy" id="64495"/>
    <lineage>
        <taxon>Eukaryota</taxon>
        <taxon>Fungi</taxon>
        <taxon>Fungi incertae sedis</taxon>
        <taxon>Mucoromycota</taxon>
        <taxon>Mucoromycotina</taxon>
        <taxon>Mucoromycetes</taxon>
        <taxon>Mucorales</taxon>
        <taxon>Mucorineae</taxon>
        <taxon>Rhizopodaceae</taxon>
        <taxon>Rhizopus</taxon>
    </lineage>
</organism>
<feature type="region of interest" description="Disordered" evidence="7">
    <location>
        <begin position="181"/>
        <end position="255"/>
    </location>
</feature>
<feature type="compositionally biased region" description="Basic and acidic residues" evidence="7">
    <location>
        <begin position="187"/>
        <end position="196"/>
    </location>
</feature>
<evidence type="ECO:0000259" key="9">
    <source>
        <dbReference type="PROSITE" id="PS50878"/>
    </source>
</evidence>
<dbReference type="CDD" id="cd01647">
    <property type="entry name" value="RT_LTR"/>
    <property type="match status" value="1"/>
</dbReference>
<name>A0A9P6X0J9_RHIOR</name>
<feature type="compositionally biased region" description="Acidic residues" evidence="7">
    <location>
        <begin position="197"/>
        <end position="215"/>
    </location>
</feature>
<dbReference type="FunFam" id="3.30.70.270:FF:000020">
    <property type="entry name" value="Transposon Tf2-6 polyprotein-like Protein"/>
    <property type="match status" value="1"/>
</dbReference>
<feature type="domain" description="CCHC-type" evidence="8">
    <location>
        <begin position="294"/>
        <end position="309"/>
    </location>
</feature>
<gene>
    <name evidence="10" type="ORF">G6F64_010992</name>
</gene>
<dbReference type="InterPro" id="IPR000477">
    <property type="entry name" value="RT_dom"/>
</dbReference>
<dbReference type="CDD" id="cd09274">
    <property type="entry name" value="RNase_HI_RT_Ty3"/>
    <property type="match status" value="1"/>
</dbReference>
<dbReference type="PANTHER" id="PTHR37984:SF5">
    <property type="entry name" value="PROTEIN NYNRIN-LIKE"/>
    <property type="match status" value="1"/>
</dbReference>
<keyword evidence="1" id="KW-0808">Transferase</keyword>
<sequence>MVPSARSEIIDIEQDQTSQTEITTGPNMNNLQNSFRIPLFEKGQDPKEWLDMYEAGTKLSKTKEEEKLTLVPGFFASSSARRGFFNQEFANWGDFREEFLDRFAIRRGSPKKILKKILEIKRLPDEPIRMYIDRFDELKTAHVRETKKNSTSTCLTKEDLKEAFINGIRPKRLKETIKQAAPATLQDAKRLAKSKDDDDSSDEEESYSDESDSDQYEYRKQTTSKTSDKKNATKPTLRKEKTVIKVPAKNNEEASVQESMQKLAESFQSLSLLVQNQISRNNSSQQNYAKERSCYNCQGMGHDAKSCTKTCKLCHGKQGDHVYWDCPQYRPKSGSGANGSYLVLHSATSDEEVSDDNCEPAYAVPKRSHESSANERKTRSGKKLRVHDTIPSNHPKAKKISIQGERPVTKEITNAPMEIDRTQPKKKIQAMVYQPKVKEVLPTTGFEEPTFALQEGVLPGNTIKPEDVFNAKLFRCSINQFNNSIRGFRTGVRKASVKKQANPRKKIVQKEQVLHTKDRAIVKKSIPHVEIILNGTVMTDAVLDGGSVSTLISYDLLRAAGPVNLEPTTKTQRMADGSEAKPLGIVRGLTISVQDVVITTDAVVYDHQAYSLLIGSLDMHRLGIVTDWGSYHWCINSNRGIEPLNVEYDPLQYRIIPLEKQDYVEDDSSSEYDQEYSDEEESEGLDVSYLVMPCVDSVAETEASYLQTETGKLQATKPEPPSTTLDLQSEVDKAVAKCNLNDDNKERLRSLLYQYLDCFGVDYKDLKQTNLLELHIDTGDHRPILKRPNRYMSHAELDMLKQEIETMLSNGQVMPTTHTPNQKGVTNGGWAFPALYVKKKNGERRLCVQFQELNAATVKDAWPLPSIADLLESYQGAKVFSTMDLLKGFNQIRVAEDSVQKLTMATPWGCYSFKVMPFGIVNGPATFSRAIYLAMQGYLNEFVSTYIDDITVYSHELEEHFEHLSLVMQRLREVNMVLKPSKCDFAKQEVEVLGFVVSEFGIKPHPANVKKVLDFPKPKNKTDVRAFASLSGFYRRHVQAFGDLMDPLNKLLKKNVEFHWNEEHEKSFRAIKQCIIEAAVLKYPDPKKPYKIYTDASDIGLGAVLVQYDEQIQEDRPVCFLSRKMMPAEINYPTVEKEILAVIYAFKKLRKYLLDKQFELFTDNTAVRYLFCKMDPSQRLQRWILAVQEYTFKVHHLPGKQNVVADVLSRYPPSKLNESDLEDLPDTMYPSWLVQDLEDSYEDYLNEIVQFLKNPVEFTKENEKLRLRASKFKLNEEGQLYKRLKPERYIKIPKITEREAVLREVHDGHGHFGQEATWARMYSGYWWPGAYQDVKDYVASCTKCQVYARASTKTPLVGTVPITSLFERFAIDYVGPFPASKKGNKYIIVAMEYFTRWPIARAVKSTDSKTTIDFLCRSFRRVRQR</sequence>